<name>A0A540NAM0_MALBA</name>
<dbReference type="InterPro" id="IPR012312">
    <property type="entry name" value="Hemerythrin-like"/>
</dbReference>
<evidence type="ECO:0000313" key="3">
    <source>
        <dbReference type="Proteomes" id="UP000315295"/>
    </source>
</evidence>
<proteinExistence type="predicted"/>
<reference evidence="2 3" key="1">
    <citation type="journal article" date="2019" name="G3 (Bethesda)">
        <title>Sequencing of a Wild Apple (Malus baccata) Genome Unravels the Differences Between Cultivated and Wild Apple Species Regarding Disease Resistance and Cold Tolerance.</title>
        <authorList>
            <person name="Chen X."/>
        </authorList>
    </citation>
    <scope>NUCLEOTIDE SEQUENCE [LARGE SCALE GENOMIC DNA]</scope>
    <source>
        <strain evidence="3">cv. Shandingzi</strain>
        <tissue evidence="2">Leaves</tissue>
    </source>
</reference>
<dbReference type="GO" id="GO:0005886">
    <property type="term" value="C:plasma membrane"/>
    <property type="evidence" value="ECO:0007669"/>
    <property type="project" value="TreeGrafter"/>
</dbReference>
<dbReference type="Pfam" id="PF01814">
    <property type="entry name" value="Hemerythrin"/>
    <property type="match status" value="1"/>
</dbReference>
<evidence type="ECO:0000259" key="1">
    <source>
        <dbReference type="Pfam" id="PF01814"/>
    </source>
</evidence>
<comment type="caution">
    <text evidence="2">The sequence shown here is derived from an EMBL/GenBank/DDBJ whole genome shotgun (WGS) entry which is preliminary data.</text>
</comment>
<keyword evidence="3" id="KW-1185">Reference proteome</keyword>
<protein>
    <recommendedName>
        <fullName evidence="1">Hemerythrin-like domain-containing protein</fullName>
    </recommendedName>
</protein>
<dbReference type="Proteomes" id="UP000315295">
    <property type="component" value="Unassembled WGS sequence"/>
</dbReference>
<accession>A0A540NAM0</accession>
<dbReference type="AlphaFoldDB" id="A0A540NAM0"/>
<gene>
    <name evidence="2" type="ORF">C1H46_006370</name>
</gene>
<dbReference type="STRING" id="106549.A0A540NAM0"/>
<evidence type="ECO:0000313" key="2">
    <source>
        <dbReference type="EMBL" id="TQE08096.1"/>
    </source>
</evidence>
<sequence length="359" mass="41249">MFCKRGRRGQSDSPQHVMVGLEAGLEHEYAGVEVQRRRRAQLRCGPLDLFRALLAVPDLVLQRVAPSFLVETVPDCVEMSIWQVKEVVYIVVHLNVPVQITALALEEGTVSSRVRPTTPFWMCELPRKVESSSVNGCLVSTEEPTMRPILIFLFLHKAIRKELDALHRLAMTFAIGKRTDIRPPLEHYHFLRSIYKHHFNAEDEVIFPTLDIRVKNVARTYSLEHKGETNLFDHLFELLSSNAKNDENFPRELASRTNAIQTSVSQHLAKEEEQVLPLLIEKVLVEEQATLVWQFLCSIPVTMMAEFLPWLSLSVSPDEHQDLRKCLRKSIPEKKLVKRQKAKVVEKKLVKRPKAKAEE</sequence>
<dbReference type="EMBL" id="VIEB01000076">
    <property type="protein sequence ID" value="TQE08096.1"/>
    <property type="molecule type" value="Genomic_DNA"/>
</dbReference>
<dbReference type="CDD" id="cd12108">
    <property type="entry name" value="Hr-like"/>
    <property type="match status" value="1"/>
</dbReference>
<dbReference type="PANTHER" id="PTHR39966:SF1">
    <property type="entry name" value="HEMERYTHRIN-LIKE DOMAIN-CONTAINING PROTEIN"/>
    <property type="match status" value="1"/>
</dbReference>
<organism evidence="2 3">
    <name type="scientific">Malus baccata</name>
    <name type="common">Siberian crab apple</name>
    <name type="synonym">Pyrus baccata</name>
    <dbReference type="NCBI Taxonomy" id="106549"/>
    <lineage>
        <taxon>Eukaryota</taxon>
        <taxon>Viridiplantae</taxon>
        <taxon>Streptophyta</taxon>
        <taxon>Embryophyta</taxon>
        <taxon>Tracheophyta</taxon>
        <taxon>Spermatophyta</taxon>
        <taxon>Magnoliopsida</taxon>
        <taxon>eudicotyledons</taxon>
        <taxon>Gunneridae</taxon>
        <taxon>Pentapetalae</taxon>
        <taxon>rosids</taxon>
        <taxon>fabids</taxon>
        <taxon>Rosales</taxon>
        <taxon>Rosaceae</taxon>
        <taxon>Amygdaloideae</taxon>
        <taxon>Maleae</taxon>
        <taxon>Malus</taxon>
    </lineage>
</organism>
<dbReference type="Gene3D" id="1.20.120.520">
    <property type="entry name" value="nmb1532 protein domain like"/>
    <property type="match status" value="1"/>
</dbReference>
<feature type="domain" description="Hemerythrin-like" evidence="1">
    <location>
        <begin position="156"/>
        <end position="279"/>
    </location>
</feature>
<dbReference type="PANTHER" id="PTHR39966">
    <property type="entry name" value="BLL2471 PROTEIN-RELATED"/>
    <property type="match status" value="1"/>
</dbReference>